<dbReference type="Proteomes" id="UP000604046">
    <property type="component" value="Unassembled WGS sequence"/>
</dbReference>
<reference evidence="3" key="1">
    <citation type="submission" date="2021-02" db="EMBL/GenBank/DDBJ databases">
        <authorList>
            <person name="Dougan E. K."/>
            <person name="Rhodes N."/>
            <person name="Thang M."/>
            <person name="Chan C."/>
        </authorList>
    </citation>
    <scope>NUCLEOTIDE SEQUENCE</scope>
</reference>
<name>A0A812RNP4_9DINO</name>
<dbReference type="InterPro" id="IPR051728">
    <property type="entry name" value="RING-FYVE_E3_ubiquitin-ligase"/>
</dbReference>
<dbReference type="Pfam" id="PF13920">
    <property type="entry name" value="zf-C3HC4_3"/>
    <property type="match status" value="1"/>
</dbReference>
<keyword evidence="1" id="KW-0479">Metal-binding</keyword>
<dbReference type="PANTHER" id="PTHR14879">
    <property type="entry name" value="CASPASE REGULATOR, RING FINGER DOMAIN-CONTAINING"/>
    <property type="match status" value="1"/>
</dbReference>
<evidence type="ECO:0000259" key="2">
    <source>
        <dbReference type="PROSITE" id="PS50089"/>
    </source>
</evidence>
<accession>A0A812RNP4</accession>
<dbReference type="AlphaFoldDB" id="A0A812RNP4"/>
<dbReference type="InterPro" id="IPR001841">
    <property type="entry name" value="Znf_RING"/>
</dbReference>
<dbReference type="Gene3D" id="3.30.40.10">
    <property type="entry name" value="Zinc/RING finger domain, C3HC4 (zinc finger)"/>
    <property type="match status" value="1"/>
</dbReference>
<dbReference type="InterPro" id="IPR013083">
    <property type="entry name" value="Znf_RING/FYVE/PHD"/>
</dbReference>
<dbReference type="GO" id="GO:0008270">
    <property type="term" value="F:zinc ion binding"/>
    <property type="evidence" value="ECO:0007669"/>
    <property type="project" value="UniProtKB-KW"/>
</dbReference>
<gene>
    <name evidence="3" type="primary">SSM4</name>
    <name evidence="3" type="ORF">SNAT2548_LOCUS24289</name>
</gene>
<sequence length="176" mass="19365">MPSFAQLLAQEVKEVESKWLQAERTQFEAECKKVSKEGGMSILHTATPPGKFSRDRVMAALRKELDALGFSFLDITAYESCMQIAASWEGVDAAAEPSQKKRRTGIPHSHKCTICQETRSMVVLAPCGHTLCQACQDKRNGKKCPFCRQPVQIVTKGLLLPWTNCTAANDAPGPRG</sequence>
<evidence type="ECO:0000313" key="4">
    <source>
        <dbReference type="Proteomes" id="UP000604046"/>
    </source>
</evidence>
<proteinExistence type="predicted"/>
<dbReference type="EMBL" id="CAJNDS010002353">
    <property type="protein sequence ID" value="CAE7445894.1"/>
    <property type="molecule type" value="Genomic_DNA"/>
</dbReference>
<dbReference type="SUPFAM" id="SSF57850">
    <property type="entry name" value="RING/U-box"/>
    <property type="match status" value="1"/>
</dbReference>
<dbReference type="PROSITE" id="PS50089">
    <property type="entry name" value="ZF_RING_2"/>
    <property type="match status" value="1"/>
</dbReference>
<feature type="domain" description="RING-type" evidence="2">
    <location>
        <begin position="112"/>
        <end position="148"/>
    </location>
</feature>
<dbReference type="PANTHER" id="PTHR14879:SF5">
    <property type="entry name" value="RING-TYPE DOMAIN-CONTAINING PROTEIN"/>
    <property type="match status" value="1"/>
</dbReference>
<evidence type="ECO:0000256" key="1">
    <source>
        <dbReference type="PROSITE-ProRule" id="PRU00175"/>
    </source>
</evidence>
<protein>
    <submittedName>
        <fullName evidence="3">SSM4 protein</fullName>
    </submittedName>
</protein>
<comment type="caution">
    <text evidence="3">The sequence shown here is derived from an EMBL/GenBank/DDBJ whole genome shotgun (WGS) entry which is preliminary data.</text>
</comment>
<dbReference type="SMART" id="SM00184">
    <property type="entry name" value="RING"/>
    <property type="match status" value="1"/>
</dbReference>
<keyword evidence="1" id="KW-0863">Zinc-finger</keyword>
<evidence type="ECO:0000313" key="3">
    <source>
        <dbReference type="EMBL" id="CAE7445894.1"/>
    </source>
</evidence>
<keyword evidence="1" id="KW-0862">Zinc</keyword>
<dbReference type="OrthoDB" id="66726at2759"/>
<keyword evidence="4" id="KW-1185">Reference proteome</keyword>
<organism evidence="3 4">
    <name type="scientific">Symbiodinium natans</name>
    <dbReference type="NCBI Taxonomy" id="878477"/>
    <lineage>
        <taxon>Eukaryota</taxon>
        <taxon>Sar</taxon>
        <taxon>Alveolata</taxon>
        <taxon>Dinophyceae</taxon>
        <taxon>Suessiales</taxon>
        <taxon>Symbiodiniaceae</taxon>
        <taxon>Symbiodinium</taxon>
    </lineage>
</organism>